<dbReference type="InterPro" id="IPR058837">
    <property type="entry name" value="MamS_MamX_dom"/>
</dbReference>
<feature type="compositionally biased region" description="Polar residues" evidence="1">
    <location>
        <begin position="142"/>
        <end position="162"/>
    </location>
</feature>
<name>A0ABZ2YB74_9BACT</name>
<evidence type="ECO:0000256" key="1">
    <source>
        <dbReference type="SAM" id="MobiDB-lite"/>
    </source>
</evidence>
<evidence type="ECO:0000313" key="4">
    <source>
        <dbReference type="EMBL" id="WZL76072.1"/>
    </source>
</evidence>
<keyword evidence="5" id="KW-1185">Reference proteome</keyword>
<evidence type="ECO:0000259" key="3">
    <source>
        <dbReference type="Pfam" id="PF26390"/>
    </source>
</evidence>
<dbReference type="EMBL" id="CP121689">
    <property type="protein sequence ID" value="WZL76072.1"/>
    <property type="molecule type" value="Genomic_DNA"/>
</dbReference>
<accession>A0ABZ2YB74</accession>
<dbReference type="RefSeq" id="WP_369018227.1">
    <property type="nucleotide sequence ID" value="NZ_CP121689.1"/>
</dbReference>
<evidence type="ECO:0000256" key="2">
    <source>
        <dbReference type="SAM" id="SignalP"/>
    </source>
</evidence>
<feature type="chain" id="PRO_5046685357" description="Magnetosome protein MamS/MamX domain-containing protein" evidence="2">
    <location>
        <begin position="25"/>
        <end position="182"/>
    </location>
</feature>
<keyword evidence="2" id="KW-0732">Signal</keyword>
<reference evidence="4 5" key="1">
    <citation type="submission" date="2023-03" db="EMBL/GenBank/DDBJ databases">
        <title>Novel Species.</title>
        <authorList>
            <person name="Ma S."/>
        </authorList>
    </citation>
    <scope>NUCLEOTIDE SEQUENCE [LARGE SCALE GENOMIC DNA]</scope>
    <source>
        <strain evidence="4 5">B11</strain>
    </source>
</reference>
<gene>
    <name evidence="4" type="ORF">QBE54_10935</name>
</gene>
<feature type="domain" description="Magnetosome protein MamS/MamX" evidence="3">
    <location>
        <begin position="36"/>
        <end position="115"/>
    </location>
</feature>
<organism evidence="4 5">
    <name type="scientific">Thermatribacter velox</name>
    <dbReference type="NCBI Taxonomy" id="3039681"/>
    <lineage>
        <taxon>Bacteria</taxon>
        <taxon>Pseudomonadati</taxon>
        <taxon>Atribacterota</taxon>
        <taxon>Atribacteria</taxon>
        <taxon>Atribacterales</taxon>
        <taxon>Thermatribacteraceae</taxon>
        <taxon>Thermatribacter</taxon>
    </lineage>
</organism>
<dbReference type="Proteomes" id="UP001461341">
    <property type="component" value="Chromosome"/>
</dbReference>
<feature type="compositionally biased region" description="Low complexity" evidence="1">
    <location>
        <begin position="163"/>
        <end position="176"/>
    </location>
</feature>
<dbReference type="Pfam" id="PF26390">
    <property type="entry name" value="MamS_MamX"/>
    <property type="match status" value="1"/>
</dbReference>
<feature type="region of interest" description="Disordered" evidence="1">
    <location>
        <begin position="118"/>
        <end position="182"/>
    </location>
</feature>
<protein>
    <recommendedName>
        <fullName evidence="3">Magnetosome protein MamS/MamX domain-containing protein</fullName>
    </recommendedName>
</protein>
<evidence type="ECO:0000313" key="5">
    <source>
        <dbReference type="Proteomes" id="UP001461341"/>
    </source>
</evidence>
<sequence length="182" mass="20136">MRKSFFGIVLVAVSVLALASAAFAQGNPQSPKWGQKLSGKVVEVSGAIEKLDLEAPQTEITIVTNDGDTVEVELGPVWFLEGLNLEIGDLITVSGEWVDEDTIVAYQLKEGETTLTLRSEDGTPLWSGNAEESQPEERNTYRHQSGPQDGSGNQWRNTWQESNQNTNHNQQNNRQRGQNRGR</sequence>
<feature type="signal peptide" evidence="2">
    <location>
        <begin position="1"/>
        <end position="24"/>
    </location>
</feature>
<proteinExistence type="predicted"/>